<dbReference type="InterPro" id="IPR009097">
    <property type="entry name" value="Cyclic_Pdiesterase"/>
</dbReference>
<dbReference type="EMBL" id="JAOTPL010000016">
    <property type="protein sequence ID" value="MCU7694985.1"/>
    <property type="molecule type" value="Genomic_DNA"/>
</dbReference>
<dbReference type="Pfam" id="PF13563">
    <property type="entry name" value="2_5_RNA_ligase2"/>
    <property type="match status" value="1"/>
</dbReference>
<reference evidence="1" key="1">
    <citation type="submission" date="2022-10" db="EMBL/GenBank/DDBJ databases">
        <authorList>
            <person name="Kim H.S."/>
            <person name="Kim J.-S."/>
            <person name="Suh M.K."/>
            <person name="Eom M.K."/>
            <person name="Lee J.-S."/>
        </authorList>
    </citation>
    <scope>NUCLEOTIDE SEQUENCE</scope>
    <source>
        <strain evidence="1">LIP-5</strain>
    </source>
</reference>
<evidence type="ECO:0000313" key="1">
    <source>
        <dbReference type="EMBL" id="MCU7694985.1"/>
    </source>
</evidence>
<dbReference type="AlphaFoldDB" id="A0AAE3IPL0"/>
<dbReference type="GO" id="GO:0016874">
    <property type="term" value="F:ligase activity"/>
    <property type="evidence" value="ECO:0007669"/>
    <property type="project" value="UniProtKB-KW"/>
</dbReference>
<organism evidence="1 2">
    <name type="scientific">Haoranjiania flava</name>
    <dbReference type="NCBI Taxonomy" id="1856322"/>
    <lineage>
        <taxon>Bacteria</taxon>
        <taxon>Pseudomonadati</taxon>
        <taxon>Bacteroidota</taxon>
        <taxon>Chitinophagia</taxon>
        <taxon>Chitinophagales</taxon>
        <taxon>Chitinophagaceae</taxon>
        <taxon>Haoranjiania</taxon>
    </lineage>
</organism>
<protein>
    <submittedName>
        <fullName evidence="1">2'-5' RNA ligase family protein</fullName>
    </submittedName>
</protein>
<sequence>MSYQGLYEYLLIIELSESVTEKLMQVKKDFHQRYKAPNALNMPHINLCTFTQYKTAESRILSRVRNAADKQDSINVELCNFGCFPSHTIYVNVTSRAQVLELVREVRQATHRMLKPDNDHKPYFISEPHLTICKGLTNEQYEQAWKYMSNLHFYAKFTAQSMLLLRREKGGKYHRVEHFTFKNKKTNVVQGMLF</sequence>
<dbReference type="Proteomes" id="UP001209317">
    <property type="component" value="Unassembled WGS sequence"/>
</dbReference>
<dbReference type="PANTHER" id="PTHR40037">
    <property type="entry name" value="PHOSPHOESTERASE YJCG-RELATED"/>
    <property type="match status" value="1"/>
</dbReference>
<comment type="caution">
    <text evidence="1">The sequence shown here is derived from an EMBL/GenBank/DDBJ whole genome shotgun (WGS) entry which is preliminary data.</text>
</comment>
<dbReference type="SUPFAM" id="SSF55144">
    <property type="entry name" value="LigT-like"/>
    <property type="match status" value="1"/>
</dbReference>
<name>A0AAE3IPL0_9BACT</name>
<accession>A0AAE3IPL0</accession>
<dbReference type="PANTHER" id="PTHR40037:SF1">
    <property type="entry name" value="PHOSPHOESTERASE SAOUHSC_00951-RELATED"/>
    <property type="match status" value="1"/>
</dbReference>
<keyword evidence="2" id="KW-1185">Reference proteome</keyword>
<dbReference type="Gene3D" id="3.90.1140.10">
    <property type="entry name" value="Cyclic phosphodiesterase"/>
    <property type="match status" value="1"/>
</dbReference>
<gene>
    <name evidence="1" type="ORF">OD355_10695</name>
</gene>
<keyword evidence="1" id="KW-0436">Ligase</keyword>
<dbReference type="RefSeq" id="WP_263038470.1">
    <property type="nucleotide sequence ID" value="NZ_JAOTPL010000016.1"/>
</dbReference>
<evidence type="ECO:0000313" key="2">
    <source>
        <dbReference type="Proteomes" id="UP001209317"/>
    </source>
</evidence>
<dbReference type="InterPro" id="IPR050580">
    <property type="entry name" value="2H_phosphoesterase_YjcG-like"/>
</dbReference>
<proteinExistence type="predicted"/>